<dbReference type="Gene3D" id="1.10.10.10">
    <property type="entry name" value="Winged helix-like DNA-binding domain superfamily/Winged helix DNA-binding domain"/>
    <property type="match status" value="1"/>
</dbReference>
<dbReference type="Pfam" id="PF18052">
    <property type="entry name" value="Rx_N"/>
    <property type="match status" value="1"/>
</dbReference>
<gene>
    <name evidence="12" type="ORF">SASPL_147764</name>
</gene>
<evidence type="ECO:0008006" key="14">
    <source>
        <dbReference type="Google" id="ProtNLM"/>
    </source>
</evidence>
<dbReference type="EMBL" id="PNBA02000018">
    <property type="protein sequence ID" value="KAG6393521.1"/>
    <property type="molecule type" value="Genomic_DNA"/>
</dbReference>
<keyword evidence="5" id="KW-0611">Plant defense</keyword>
<evidence type="ECO:0000313" key="13">
    <source>
        <dbReference type="Proteomes" id="UP000298416"/>
    </source>
</evidence>
<dbReference type="InterPro" id="IPR032675">
    <property type="entry name" value="LRR_dom_sf"/>
</dbReference>
<evidence type="ECO:0000256" key="2">
    <source>
        <dbReference type="ARBA" id="ARBA00022614"/>
    </source>
</evidence>
<dbReference type="Pfam" id="PF23559">
    <property type="entry name" value="WHD_DRP"/>
    <property type="match status" value="1"/>
</dbReference>
<organism evidence="12">
    <name type="scientific">Salvia splendens</name>
    <name type="common">Scarlet sage</name>
    <dbReference type="NCBI Taxonomy" id="180675"/>
    <lineage>
        <taxon>Eukaryota</taxon>
        <taxon>Viridiplantae</taxon>
        <taxon>Streptophyta</taxon>
        <taxon>Embryophyta</taxon>
        <taxon>Tracheophyta</taxon>
        <taxon>Spermatophyta</taxon>
        <taxon>Magnoliopsida</taxon>
        <taxon>eudicotyledons</taxon>
        <taxon>Gunneridae</taxon>
        <taxon>Pentapetalae</taxon>
        <taxon>asterids</taxon>
        <taxon>lamiids</taxon>
        <taxon>Lamiales</taxon>
        <taxon>Lamiaceae</taxon>
        <taxon>Nepetoideae</taxon>
        <taxon>Mentheae</taxon>
        <taxon>Salviinae</taxon>
        <taxon>Salvia</taxon>
        <taxon>Salvia subgen. Calosphace</taxon>
        <taxon>core Calosphace</taxon>
    </lineage>
</organism>
<reference evidence="12" key="1">
    <citation type="submission" date="2018-01" db="EMBL/GenBank/DDBJ databases">
        <authorList>
            <person name="Mao J.F."/>
        </authorList>
    </citation>
    <scope>NUCLEOTIDE SEQUENCE</scope>
    <source>
        <strain evidence="12">Huo1</strain>
        <tissue evidence="12">Leaf</tissue>
    </source>
</reference>
<evidence type="ECO:0000256" key="4">
    <source>
        <dbReference type="ARBA" id="ARBA00022741"/>
    </source>
</evidence>
<keyword evidence="2" id="KW-0433">Leucine-rich repeat</keyword>
<dbReference type="CDD" id="cd14798">
    <property type="entry name" value="RX-CC_like"/>
    <property type="match status" value="1"/>
</dbReference>
<evidence type="ECO:0000259" key="7">
    <source>
        <dbReference type="Pfam" id="PF00931"/>
    </source>
</evidence>
<feature type="domain" description="R13L1/DRL21-like LRR repeat region" evidence="11">
    <location>
        <begin position="776"/>
        <end position="912"/>
    </location>
</feature>
<evidence type="ECO:0000259" key="11">
    <source>
        <dbReference type="Pfam" id="PF25019"/>
    </source>
</evidence>
<reference evidence="12" key="2">
    <citation type="submission" date="2020-08" db="EMBL/GenBank/DDBJ databases">
        <title>Plant Genome Project.</title>
        <authorList>
            <person name="Zhang R.-G."/>
        </authorList>
    </citation>
    <scope>NUCLEOTIDE SEQUENCE</scope>
    <source>
        <strain evidence="12">Huo1</strain>
        <tissue evidence="12">Leaf</tissue>
    </source>
</reference>
<keyword evidence="6" id="KW-0067">ATP-binding</keyword>
<dbReference type="PRINTS" id="PR00364">
    <property type="entry name" value="DISEASERSIST"/>
</dbReference>
<dbReference type="InterPro" id="IPR055414">
    <property type="entry name" value="LRR_R13L4/SHOC2-like"/>
</dbReference>
<feature type="domain" description="NB-ARC" evidence="7">
    <location>
        <begin position="288"/>
        <end position="466"/>
    </location>
</feature>
<dbReference type="Gene3D" id="1.10.8.430">
    <property type="entry name" value="Helical domain of apoptotic protease-activating factors"/>
    <property type="match status" value="1"/>
</dbReference>
<dbReference type="Gene3D" id="3.80.10.10">
    <property type="entry name" value="Ribonuclease Inhibitor"/>
    <property type="match status" value="3"/>
</dbReference>
<dbReference type="SUPFAM" id="SSF52058">
    <property type="entry name" value="L domain-like"/>
    <property type="match status" value="2"/>
</dbReference>
<comment type="similarity">
    <text evidence="1">Belongs to the disease resistance NB-LRR family.</text>
</comment>
<dbReference type="InterPro" id="IPR041118">
    <property type="entry name" value="Rx_N"/>
</dbReference>
<evidence type="ECO:0000256" key="6">
    <source>
        <dbReference type="ARBA" id="ARBA00022840"/>
    </source>
</evidence>
<evidence type="ECO:0000256" key="3">
    <source>
        <dbReference type="ARBA" id="ARBA00022737"/>
    </source>
</evidence>
<dbReference type="InterPro" id="IPR042197">
    <property type="entry name" value="Apaf_helical"/>
</dbReference>
<dbReference type="InterPro" id="IPR036388">
    <property type="entry name" value="WH-like_DNA-bd_sf"/>
</dbReference>
<dbReference type="InterPro" id="IPR058922">
    <property type="entry name" value="WHD_DRP"/>
</dbReference>
<dbReference type="PANTHER" id="PTHR36766">
    <property type="entry name" value="PLANT BROAD-SPECTRUM MILDEW RESISTANCE PROTEIN RPW8"/>
    <property type="match status" value="1"/>
</dbReference>
<dbReference type="PANTHER" id="PTHR36766:SF70">
    <property type="entry name" value="DISEASE RESISTANCE PROTEIN RGA4"/>
    <property type="match status" value="1"/>
</dbReference>
<dbReference type="GO" id="GO:0006952">
    <property type="term" value="P:defense response"/>
    <property type="evidence" value="ECO:0007669"/>
    <property type="project" value="UniProtKB-KW"/>
</dbReference>
<feature type="domain" description="Disease resistance protein winged helix" evidence="9">
    <location>
        <begin position="548"/>
        <end position="618"/>
    </location>
</feature>
<evidence type="ECO:0000259" key="9">
    <source>
        <dbReference type="Pfam" id="PF23559"/>
    </source>
</evidence>
<protein>
    <recommendedName>
        <fullName evidence="14">Disease resistance protein RPM1</fullName>
    </recommendedName>
</protein>
<dbReference type="InterPro" id="IPR002182">
    <property type="entry name" value="NB-ARC"/>
</dbReference>
<dbReference type="GO" id="GO:0005524">
    <property type="term" value="F:ATP binding"/>
    <property type="evidence" value="ECO:0007669"/>
    <property type="project" value="UniProtKB-KW"/>
</dbReference>
<dbReference type="Pfam" id="PF00931">
    <property type="entry name" value="NB-ARC"/>
    <property type="match status" value="1"/>
</dbReference>
<comment type="caution">
    <text evidence="12">The sequence shown here is derived from an EMBL/GenBank/DDBJ whole genome shotgun (WGS) entry which is preliminary data.</text>
</comment>
<dbReference type="Pfam" id="PF23598">
    <property type="entry name" value="LRR_14"/>
    <property type="match status" value="1"/>
</dbReference>
<evidence type="ECO:0000256" key="1">
    <source>
        <dbReference type="ARBA" id="ARBA00008894"/>
    </source>
</evidence>
<evidence type="ECO:0000313" key="12">
    <source>
        <dbReference type="EMBL" id="KAG6393521.1"/>
    </source>
</evidence>
<dbReference type="Proteomes" id="UP000298416">
    <property type="component" value="Unassembled WGS sequence"/>
</dbReference>
<dbReference type="Gene3D" id="1.20.5.4130">
    <property type="match status" value="1"/>
</dbReference>
<name>A0A8X8Z6F8_SALSN</name>
<dbReference type="GO" id="GO:0051707">
    <property type="term" value="P:response to other organism"/>
    <property type="evidence" value="ECO:0007669"/>
    <property type="project" value="UniProtKB-ARBA"/>
</dbReference>
<dbReference type="Gene3D" id="3.40.50.300">
    <property type="entry name" value="P-loop containing nucleotide triphosphate hydrolases"/>
    <property type="match status" value="1"/>
</dbReference>
<feature type="domain" description="Disease resistance N-terminal" evidence="8">
    <location>
        <begin position="120"/>
        <end position="207"/>
    </location>
</feature>
<evidence type="ECO:0000259" key="8">
    <source>
        <dbReference type="Pfam" id="PF18052"/>
    </source>
</evidence>
<sequence>MEAVHATVGDSKMRLHLDKHLHPPDLVAVVGGDSRKSDQLRPNCKAGMAAANPGGRAVECAVGETLRRLMAGGRMVVVGQQMQPANRRIVRGMRAAVHQSRPTSCVFCCRLPLSGHIGAAIEVLVQNLINTLKDEYSLIRGLDGAAQQLQRTLDMIQAYLNDAENKSITEKAVQAWLRELEVVAFNADNVLDELSYQLLHKKVEKMKTPNPSPKAKDMVLSCFSSCKSISRRHNMAHTIKNINAEFESMNKRATGLGLQSILLNAPVAAHTPIETNSITCDPIFFGRDDDVSEVVDVLTHIPQDQIISIVALVGMGGMGKTTLTRNVFNHERLKTFGSHIWVHVSQTFDPISLYNKIHSTLASTNGDRVERVEHEEAILNKLREVLRSKTYLLVLDDVWNEDILKWEGFINNMKGVSSTKGNGIIITTRMANVASIVDPFYIHQVKGLSDEQCWSIIKARSFDENVEVPSGFETIGKEIAKRCQGLPLAANVVGGVLRRCKSVQDWRSIKENWLSDGEGGENISKILKLSYDHLSLPSLKKCFAFCSIFPKGLKIKKDELIELWMAEGFLQPSRRDDMESVGNMFFNVLLQNSLLQIAEEDYRGREWCLMHDLVHDLASSVLSNNADGSTLVRYMFHEKELSRIPEEVSRNLRTLLLGDGTSIFSDFKCLHNLTLYGHEFKELSISIKELIHLRNLNISHTSIHNIPEWIGELHHLQTFRAEIIGLLKLPSTLKYLINLRHLHIRSDTKLPAEIGKLTSLQTIGYFSVGKEKSYQIEELGSLKNLKGSLEIRNLERVRDKEEAMKANMLQKLNLSELVFEWGERDSSADRNDENVLEGLQPHANLKVLRIEGYKGKTFPIWCKKMAVRDGPRGSWVPLDNLIEISLWNCSECEEIPMLDHSLPNLKSLSLINLKKVRSIKFSFKNLKSLEIYGLERLQCLPESFFYNNQSLSNLEIEKCPVLSELPDGLDTLNSLEELTIRDCPNLKWIETPSRGAKKYQGILRKLRIEGCEKLVEFPRQVLESSAPTIETLVLKGLKSLKNLPMLIDCLAKSSPCLEELTIRGVPNFMASGFIESWDLGRLKKLKIDVSLEWSRENSVGIGETVEGMLQGCGNSLFYFSLKGVENWEWMPQSFQHLTALSSLMLENIGVQELPQWLGNFSNMYDLTLVGCKKLKCLPSVDALKHLTDFRRLQIIDCPELCIDSEWRNHPNLDIIDGFDIGRGVPKFMASGFIESWDLGRLWKLEIDVSVEWSRENSVAIGETVEGMLQGCGNALNRLHLKGVENWEWMPQSIQHLTALSWLNLENIGVQELHQLIQHFTALSWLELENIGIQELPQSIQHLTDLSWLELENIGIQELPQWLGNLSSMSSLNLFGCKELRRLPSMDALKRLTDLRIKDCPELCIESDWRNHPYLDIEVDGIDIGML</sequence>
<evidence type="ECO:0000256" key="5">
    <source>
        <dbReference type="ARBA" id="ARBA00022821"/>
    </source>
</evidence>
<dbReference type="SUPFAM" id="SSF52540">
    <property type="entry name" value="P-loop containing nucleoside triphosphate hydrolases"/>
    <property type="match status" value="1"/>
</dbReference>
<dbReference type="InterPro" id="IPR056789">
    <property type="entry name" value="LRR_R13L1-DRL21"/>
</dbReference>
<keyword evidence="13" id="KW-1185">Reference proteome</keyword>
<keyword evidence="3" id="KW-0677">Repeat</keyword>
<feature type="domain" description="R13L1/DRL21-like LRR repeat region" evidence="11">
    <location>
        <begin position="1059"/>
        <end position="1188"/>
    </location>
</feature>
<dbReference type="InterPro" id="IPR027417">
    <property type="entry name" value="P-loop_NTPase"/>
</dbReference>
<accession>A0A8X8Z6F8</accession>
<dbReference type="Pfam" id="PF25019">
    <property type="entry name" value="LRR_R13L1-DRL21"/>
    <property type="match status" value="2"/>
</dbReference>
<keyword evidence="4" id="KW-0547">Nucleotide-binding</keyword>
<evidence type="ECO:0000259" key="10">
    <source>
        <dbReference type="Pfam" id="PF23598"/>
    </source>
</evidence>
<dbReference type="GO" id="GO:0043531">
    <property type="term" value="F:ADP binding"/>
    <property type="evidence" value="ECO:0007669"/>
    <property type="project" value="InterPro"/>
</dbReference>
<proteinExistence type="inferred from homology"/>
<dbReference type="FunFam" id="1.10.10.10:FF:000322">
    <property type="entry name" value="Probable disease resistance protein At1g63360"/>
    <property type="match status" value="1"/>
</dbReference>
<feature type="domain" description="Disease resistance R13L4/SHOC-2-like LRR" evidence="10">
    <location>
        <begin position="1290"/>
        <end position="1396"/>
    </location>
</feature>
<dbReference type="InterPro" id="IPR038005">
    <property type="entry name" value="RX-like_CC"/>
</dbReference>